<keyword evidence="3" id="KW-0539">Nucleus</keyword>
<keyword evidence="8" id="KW-1185">Reference proteome</keyword>
<gene>
    <name evidence="5" type="ORF">BJG266_LOCUS11839</name>
    <name evidence="6" type="ORF">QVE165_LOCUS22303</name>
    <name evidence="7" type="ORF">QVE165_LOCUS22477</name>
</gene>
<evidence type="ECO:0000313" key="6">
    <source>
        <dbReference type="EMBL" id="CAF1137794.1"/>
    </source>
</evidence>
<evidence type="ECO:0008006" key="9">
    <source>
        <dbReference type="Google" id="ProtNLM"/>
    </source>
</evidence>
<evidence type="ECO:0000313" key="8">
    <source>
        <dbReference type="Proteomes" id="UP000663832"/>
    </source>
</evidence>
<protein>
    <recommendedName>
        <fullName evidence="9">Akirin</fullName>
    </recommendedName>
</protein>
<comment type="similarity">
    <text evidence="2">Belongs to the akirin family.</text>
</comment>
<organism evidence="7 8">
    <name type="scientific">Adineta steineri</name>
    <dbReference type="NCBI Taxonomy" id="433720"/>
    <lineage>
        <taxon>Eukaryota</taxon>
        <taxon>Metazoa</taxon>
        <taxon>Spiralia</taxon>
        <taxon>Gnathifera</taxon>
        <taxon>Rotifera</taxon>
        <taxon>Eurotatoria</taxon>
        <taxon>Bdelloidea</taxon>
        <taxon>Adinetida</taxon>
        <taxon>Adinetidae</taxon>
        <taxon>Adineta</taxon>
    </lineage>
</organism>
<feature type="region of interest" description="Disordered" evidence="4">
    <location>
        <begin position="1"/>
        <end position="88"/>
    </location>
</feature>
<dbReference type="GO" id="GO:0045944">
    <property type="term" value="P:positive regulation of transcription by RNA polymerase II"/>
    <property type="evidence" value="ECO:0007669"/>
    <property type="project" value="TreeGrafter"/>
</dbReference>
<comment type="caution">
    <text evidence="7">The sequence shown here is derived from an EMBL/GenBank/DDBJ whole genome shotgun (WGS) entry which is preliminary data.</text>
</comment>
<dbReference type="AlphaFoldDB" id="A0A814RZ97"/>
<evidence type="ECO:0000256" key="1">
    <source>
        <dbReference type="ARBA" id="ARBA00004123"/>
    </source>
</evidence>
<name>A0A814RZ97_9BILA</name>
<evidence type="ECO:0000313" key="5">
    <source>
        <dbReference type="EMBL" id="CAF0926600.1"/>
    </source>
</evidence>
<dbReference type="Proteomes" id="UP000663832">
    <property type="component" value="Unassembled WGS sequence"/>
</dbReference>
<dbReference type="EMBL" id="CAJNOM010000146">
    <property type="protein sequence ID" value="CAF1137794.1"/>
    <property type="molecule type" value="Genomic_DNA"/>
</dbReference>
<accession>A0A814RZ97</accession>
<dbReference type="Proteomes" id="UP000663877">
    <property type="component" value="Unassembled WGS sequence"/>
</dbReference>
<dbReference type="EMBL" id="CAJNOI010000044">
    <property type="protein sequence ID" value="CAF0926600.1"/>
    <property type="molecule type" value="Genomic_DNA"/>
</dbReference>
<sequence>MLAVASLKRSLEFDPVEQGVKRKRAEIKLSPTPFTLNNNNSTSPSKQQQQQSILTSSSSSSSSDKKQLLKSSSLTTLPPPSSADDTPMFTYIQTAQMCARLLREQDKSIREQYEQLLTAKYNEQYEQFVRYSHDNVHRNSSQQKLFHFGQQQESDNTSIADFSYIS</sequence>
<dbReference type="GO" id="GO:0000785">
    <property type="term" value="C:chromatin"/>
    <property type="evidence" value="ECO:0007669"/>
    <property type="project" value="TreeGrafter"/>
</dbReference>
<dbReference type="GO" id="GO:0005634">
    <property type="term" value="C:nucleus"/>
    <property type="evidence" value="ECO:0007669"/>
    <property type="project" value="UniProtKB-SubCell"/>
</dbReference>
<feature type="compositionally biased region" description="Low complexity" evidence="4">
    <location>
        <begin position="41"/>
        <end position="62"/>
    </location>
</feature>
<evidence type="ECO:0000256" key="2">
    <source>
        <dbReference type="ARBA" id="ARBA00005625"/>
    </source>
</evidence>
<dbReference type="OrthoDB" id="10039914at2759"/>
<dbReference type="InterPro" id="IPR024132">
    <property type="entry name" value="Akirin"/>
</dbReference>
<dbReference type="EMBL" id="CAJNOM010000148">
    <property type="protein sequence ID" value="CAF1140984.1"/>
    <property type="molecule type" value="Genomic_DNA"/>
</dbReference>
<proteinExistence type="inferred from homology"/>
<evidence type="ECO:0000256" key="3">
    <source>
        <dbReference type="ARBA" id="ARBA00023242"/>
    </source>
</evidence>
<comment type="subcellular location">
    <subcellularLocation>
        <location evidence="1">Nucleus</location>
    </subcellularLocation>
</comment>
<evidence type="ECO:0000313" key="7">
    <source>
        <dbReference type="EMBL" id="CAF1140984.1"/>
    </source>
</evidence>
<dbReference type="PANTHER" id="PTHR13293:SF6">
    <property type="entry name" value="AKIRIN-RELATED"/>
    <property type="match status" value="1"/>
</dbReference>
<dbReference type="GO" id="GO:0003712">
    <property type="term" value="F:transcription coregulator activity"/>
    <property type="evidence" value="ECO:0007669"/>
    <property type="project" value="TreeGrafter"/>
</dbReference>
<reference evidence="7" key="1">
    <citation type="submission" date="2021-02" db="EMBL/GenBank/DDBJ databases">
        <authorList>
            <person name="Nowell W R."/>
        </authorList>
    </citation>
    <scope>NUCLEOTIDE SEQUENCE</scope>
</reference>
<dbReference type="GO" id="GO:0045089">
    <property type="term" value="P:positive regulation of innate immune response"/>
    <property type="evidence" value="ECO:0007669"/>
    <property type="project" value="TreeGrafter"/>
</dbReference>
<dbReference type="PANTHER" id="PTHR13293">
    <property type="entry name" value="AKIRIN-RELATED"/>
    <property type="match status" value="1"/>
</dbReference>
<evidence type="ECO:0000256" key="4">
    <source>
        <dbReference type="SAM" id="MobiDB-lite"/>
    </source>
</evidence>